<organism evidence="1 2">
    <name type="scientific">Lithospermum erythrorhizon</name>
    <name type="common">Purple gromwell</name>
    <name type="synonym">Lithospermum officinale var. erythrorhizon</name>
    <dbReference type="NCBI Taxonomy" id="34254"/>
    <lineage>
        <taxon>Eukaryota</taxon>
        <taxon>Viridiplantae</taxon>
        <taxon>Streptophyta</taxon>
        <taxon>Embryophyta</taxon>
        <taxon>Tracheophyta</taxon>
        <taxon>Spermatophyta</taxon>
        <taxon>Magnoliopsida</taxon>
        <taxon>eudicotyledons</taxon>
        <taxon>Gunneridae</taxon>
        <taxon>Pentapetalae</taxon>
        <taxon>asterids</taxon>
        <taxon>lamiids</taxon>
        <taxon>Boraginales</taxon>
        <taxon>Boraginaceae</taxon>
        <taxon>Boraginoideae</taxon>
        <taxon>Lithospermeae</taxon>
        <taxon>Lithospermum</taxon>
    </lineage>
</organism>
<dbReference type="EMBL" id="BAABME010002529">
    <property type="protein sequence ID" value="GAA0155050.1"/>
    <property type="molecule type" value="Genomic_DNA"/>
</dbReference>
<proteinExistence type="predicted"/>
<accession>A0AAV3PTK3</accession>
<comment type="caution">
    <text evidence="1">The sequence shown here is derived from an EMBL/GenBank/DDBJ whole genome shotgun (WGS) entry which is preliminary data.</text>
</comment>
<evidence type="ECO:0000313" key="2">
    <source>
        <dbReference type="Proteomes" id="UP001454036"/>
    </source>
</evidence>
<gene>
    <name evidence="1" type="ORF">LIER_12871</name>
</gene>
<sequence>MSPPPQLDLDVKIGMMNIVDLAYRELPLDHMPFTFANEIGTRFEVILKEFYKHFHADNLGIRFEVPSDQEVDFKLWSEYLLLYQKQKEQKEQ</sequence>
<reference evidence="1 2" key="1">
    <citation type="submission" date="2024-01" db="EMBL/GenBank/DDBJ databases">
        <title>The complete chloroplast genome sequence of Lithospermum erythrorhizon: insights into the phylogenetic relationship among Boraginaceae species and the maternal lineages of purple gromwells.</title>
        <authorList>
            <person name="Okada T."/>
            <person name="Watanabe K."/>
        </authorList>
    </citation>
    <scope>NUCLEOTIDE SEQUENCE [LARGE SCALE GENOMIC DNA]</scope>
</reference>
<dbReference type="Proteomes" id="UP001454036">
    <property type="component" value="Unassembled WGS sequence"/>
</dbReference>
<dbReference type="AlphaFoldDB" id="A0AAV3PTK3"/>
<protein>
    <submittedName>
        <fullName evidence="1">Uncharacterized protein</fullName>
    </submittedName>
</protein>
<keyword evidence="2" id="KW-1185">Reference proteome</keyword>
<name>A0AAV3PTK3_LITER</name>
<evidence type="ECO:0000313" key="1">
    <source>
        <dbReference type="EMBL" id="GAA0155050.1"/>
    </source>
</evidence>